<dbReference type="RefSeq" id="WP_007202655.1">
    <property type="nucleotide sequence ID" value="NZ_AKKV01000028.1"/>
</dbReference>
<dbReference type="PATRIC" id="fig|1196324.3.peg.2636"/>
<reference evidence="2 3" key="1">
    <citation type="journal article" date="2012" name="J. Bacteriol.">
        <title>Genome of Bacillus macauensis ZFHKF-1, a Long-Chain-Forming Bacterium.</title>
        <authorList>
            <person name="Cai L."/>
            <person name="Zhang T."/>
        </authorList>
    </citation>
    <scope>NUCLEOTIDE SEQUENCE [LARGE SCALE GENOMIC DNA]</scope>
    <source>
        <strain evidence="2 3">ZFHKF-1</strain>
    </source>
</reference>
<dbReference type="OrthoDB" id="9812818at2"/>
<proteinExistence type="inferred from homology"/>
<comment type="similarity">
    <text evidence="1">Belongs to the UPF0637 family.</text>
</comment>
<name>I8AGX1_9BACL</name>
<sequence>MEFTGFTEEDFAVFTIDGLEARMEKLIEQVRPKLQLLGEYFAPELSGLTGEEMFYHVAKHARRTVNPPKDTWVAIASSNRGYKKLPHFQIGLFETHLFVWFAIIYESLVKVDYSKALGHQLQTLTKHIPDSFVWSVDHMKPDAVSHASVKGEQLEQMVKRLGEVKKAELLCGIHVSKEEAVKMDGASFIAKVEETFKTLLPLYDLKKQVYSA</sequence>
<dbReference type="Pfam" id="PF06335">
    <property type="entry name" value="DUF1054"/>
    <property type="match status" value="1"/>
</dbReference>
<evidence type="ECO:0000313" key="3">
    <source>
        <dbReference type="Proteomes" id="UP000004080"/>
    </source>
</evidence>
<accession>I8AGX1</accession>
<dbReference type="PIRSF" id="PIRSF021332">
    <property type="entry name" value="DUF1054"/>
    <property type="match status" value="1"/>
</dbReference>
<dbReference type="SUPFAM" id="SSF142913">
    <property type="entry name" value="YktB/PF0168-like"/>
    <property type="match status" value="1"/>
</dbReference>
<dbReference type="InterPro" id="IPR009403">
    <property type="entry name" value="UPF0637"/>
</dbReference>
<dbReference type="InterPro" id="IPR053707">
    <property type="entry name" value="UPF0637_domain_sf"/>
</dbReference>
<dbReference type="HAMAP" id="MF_01851">
    <property type="entry name" value="UPF0637"/>
    <property type="match status" value="1"/>
</dbReference>
<comment type="caution">
    <text evidence="2">The sequence shown here is derived from an EMBL/GenBank/DDBJ whole genome shotgun (WGS) entry which is preliminary data.</text>
</comment>
<keyword evidence="3" id="KW-1185">Reference proteome</keyword>
<dbReference type="eggNOG" id="COG4493">
    <property type="taxonomic scope" value="Bacteria"/>
</dbReference>
<dbReference type="Proteomes" id="UP000004080">
    <property type="component" value="Unassembled WGS sequence"/>
</dbReference>
<protein>
    <recommendedName>
        <fullName evidence="1">UPF0637 protein A374_12885</fullName>
    </recommendedName>
</protein>
<dbReference type="EMBL" id="AKKV01000028">
    <property type="protein sequence ID" value="EIT84942.1"/>
    <property type="molecule type" value="Genomic_DNA"/>
</dbReference>
<gene>
    <name evidence="2" type="ORF">A374_12885</name>
</gene>
<dbReference type="AlphaFoldDB" id="I8AGX1"/>
<evidence type="ECO:0000313" key="2">
    <source>
        <dbReference type="EMBL" id="EIT84942.1"/>
    </source>
</evidence>
<organism evidence="2 3">
    <name type="scientific">Fictibacillus macauensis ZFHKF-1</name>
    <dbReference type="NCBI Taxonomy" id="1196324"/>
    <lineage>
        <taxon>Bacteria</taxon>
        <taxon>Bacillati</taxon>
        <taxon>Bacillota</taxon>
        <taxon>Bacilli</taxon>
        <taxon>Bacillales</taxon>
        <taxon>Fictibacillaceae</taxon>
        <taxon>Fictibacillus</taxon>
    </lineage>
</organism>
<dbReference type="Gene3D" id="3.30.930.20">
    <property type="entry name" value="Protein of unknown function DUF1054"/>
    <property type="match status" value="1"/>
</dbReference>
<evidence type="ECO:0000256" key="1">
    <source>
        <dbReference type="HAMAP-Rule" id="MF_01851"/>
    </source>
</evidence>
<dbReference type="STRING" id="1196324.A374_12885"/>